<feature type="DNA-binding region" description="H-T-H motif" evidence="2">
    <location>
        <begin position="70"/>
        <end position="89"/>
    </location>
</feature>
<evidence type="ECO:0000256" key="2">
    <source>
        <dbReference type="PROSITE-ProRule" id="PRU00335"/>
    </source>
</evidence>
<evidence type="ECO:0000313" key="5">
    <source>
        <dbReference type="EMBL" id="MBP2413648.1"/>
    </source>
</evidence>
<gene>
    <name evidence="5" type="ORF">JOF48_002447</name>
</gene>
<feature type="compositionally biased region" description="Basic and acidic residues" evidence="3">
    <location>
        <begin position="35"/>
        <end position="45"/>
    </location>
</feature>
<evidence type="ECO:0000259" key="4">
    <source>
        <dbReference type="PROSITE" id="PS50977"/>
    </source>
</evidence>
<dbReference type="RefSeq" id="WP_209681093.1">
    <property type="nucleotide sequence ID" value="NZ_JAGIOI010000001.1"/>
</dbReference>
<dbReference type="InterPro" id="IPR009057">
    <property type="entry name" value="Homeodomain-like_sf"/>
</dbReference>
<name>A0ABS4YXZ8_9MICC</name>
<proteinExistence type="predicted"/>
<dbReference type="PANTHER" id="PTHR30055">
    <property type="entry name" value="HTH-TYPE TRANSCRIPTIONAL REGULATOR RUTR"/>
    <property type="match status" value="1"/>
</dbReference>
<organism evidence="5 6">
    <name type="scientific">Arthrobacter stackebrandtii</name>
    <dbReference type="NCBI Taxonomy" id="272161"/>
    <lineage>
        <taxon>Bacteria</taxon>
        <taxon>Bacillati</taxon>
        <taxon>Actinomycetota</taxon>
        <taxon>Actinomycetes</taxon>
        <taxon>Micrococcales</taxon>
        <taxon>Micrococcaceae</taxon>
        <taxon>Arthrobacter</taxon>
    </lineage>
</organism>
<accession>A0ABS4YXZ8</accession>
<dbReference type="PROSITE" id="PS50977">
    <property type="entry name" value="HTH_TETR_2"/>
    <property type="match status" value="1"/>
</dbReference>
<protein>
    <submittedName>
        <fullName evidence="5">AcrR family transcriptional regulator</fullName>
    </submittedName>
</protein>
<dbReference type="Gene3D" id="1.10.357.10">
    <property type="entry name" value="Tetracycline Repressor, domain 2"/>
    <property type="match status" value="1"/>
</dbReference>
<dbReference type="EMBL" id="JAGIOI010000001">
    <property type="protein sequence ID" value="MBP2413648.1"/>
    <property type="molecule type" value="Genomic_DNA"/>
</dbReference>
<feature type="domain" description="HTH tetR-type" evidence="4">
    <location>
        <begin position="47"/>
        <end position="107"/>
    </location>
</feature>
<dbReference type="PANTHER" id="PTHR30055:SF226">
    <property type="entry name" value="HTH-TYPE TRANSCRIPTIONAL REGULATOR PKSA"/>
    <property type="match status" value="1"/>
</dbReference>
<feature type="region of interest" description="Disordered" evidence="3">
    <location>
        <begin position="1"/>
        <end position="45"/>
    </location>
</feature>
<dbReference type="Pfam" id="PF00440">
    <property type="entry name" value="TetR_N"/>
    <property type="match status" value="1"/>
</dbReference>
<evidence type="ECO:0000256" key="1">
    <source>
        <dbReference type="ARBA" id="ARBA00023125"/>
    </source>
</evidence>
<reference evidence="5 6" key="1">
    <citation type="submission" date="2021-03" db="EMBL/GenBank/DDBJ databases">
        <title>Sequencing the genomes of 1000 actinobacteria strains.</title>
        <authorList>
            <person name="Klenk H.-P."/>
        </authorList>
    </citation>
    <scope>NUCLEOTIDE SEQUENCE [LARGE SCALE GENOMIC DNA]</scope>
    <source>
        <strain evidence="5 6">DSM 16005</strain>
    </source>
</reference>
<keyword evidence="1 2" id="KW-0238">DNA-binding</keyword>
<dbReference type="InterPro" id="IPR050109">
    <property type="entry name" value="HTH-type_TetR-like_transc_reg"/>
</dbReference>
<evidence type="ECO:0000313" key="6">
    <source>
        <dbReference type="Proteomes" id="UP000711614"/>
    </source>
</evidence>
<evidence type="ECO:0000256" key="3">
    <source>
        <dbReference type="SAM" id="MobiDB-lite"/>
    </source>
</evidence>
<dbReference type="SUPFAM" id="SSF46689">
    <property type="entry name" value="Homeodomain-like"/>
    <property type="match status" value="1"/>
</dbReference>
<comment type="caution">
    <text evidence="5">The sequence shown here is derived from an EMBL/GenBank/DDBJ whole genome shotgun (WGS) entry which is preliminary data.</text>
</comment>
<sequence>MAGAERHAVTSAGPAPHPGAAAPPEEAAGVGHGADGAEPRRQRLAPDERRQQIFVCAQKLFNERAYEEVSATDIAAEAGVARGLINHYFGNKRGLYLEVVKVSSTVSAVAVAALPDGTLEERIDQAVTWFLDSLEKSGGSWLSFGGGSMGRDPDLEKILIAAENESVELLIEACGLAGRRNGREDIKAMFRVYAQLARSGAREWLLRKTLTRPQVHALLSSTLAVIVEKAVPAI</sequence>
<keyword evidence="6" id="KW-1185">Reference proteome</keyword>
<dbReference type="Proteomes" id="UP000711614">
    <property type="component" value="Unassembled WGS sequence"/>
</dbReference>
<dbReference type="InterPro" id="IPR001647">
    <property type="entry name" value="HTH_TetR"/>
</dbReference>
<feature type="compositionally biased region" description="Low complexity" evidence="3">
    <location>
        <begin position="12"/>
        <end position="29"/>
    </location>
</feature>
<dbReference type="PRINTS" id="PR00455">
    <property type="entry name" value="HTHTETR"/>
</dbReference>